<dbReference type="EMBL" id="FMKA01000030">
    <property type="protein sequence ID" value="SCP98995.1"/>
    <property type="molecule type" value="Genomic_DNA"/>
</dbReference>
<sequence length="152" mass="16937">MKSMKPVIFKLNGENYGIDISCVNSIEEAQKISVIQNASKHIRGILNLRGEAIPVISLRSKFGYAENASDQSRLIITGMSGMQIAVEVDEVTGIKDVEGEDILEAPSIVINRSNEYISRIVKMEQNIVIILDMDKLVTPEEQEEIKDMIESL</sequence>
<keyword evidence="3" id="KW-1185">Reference proteome</keyword>
<gene>
    <name evidence="2" type="ORF">SAMN05421730_103024</name>
</gene>
<dbReference type="InterPro" id="IPR002545">
    <property type="entry name" value="CheW-lke_dom"/>
</dbReference>
<dbReference type="AlphaFoldDB" id="A0A1D3TXD8"/>
<dbReference type="GO" id="GO:0005829">
    <property type="term" value="C:cytosol"/>
    <property type="evidence" value="ECO:0007669"/>
    <property type="project" value="TreeGrafter"/>
</dbReference>
<dbReference type="STRING" id="1619234.SAMN05421730_103024"/>
<evidence type="ECO:0000259" key="1">
    <source>
        <dbReference type="PROSITE" id="PS50851"/>
    </source>
</evidence>
<proteinExistence type="predicted"/>
<dbReference type="Gene3D" id="2.40.50.180">
    <property type="entry name" value="CheA-289, Domain 4"/>
    <property type="match status" value="1"/>
</dbReference>
<dbReference type="PROSITE" id="PS50851">
    <property type="entry name" value="CHEW"/>
    <property type="match status" value="1"/>
</dbReference>
<organism evidence="2 3">
    <name type="scientific">Anaerobium acetethylicum</name>
    <dbReference type="NCBI Taxonomy" id="1619234"/>
    <lineage>
        <taxon>Bacteria</taxon>
        <taxon>Bacillati</taxon>
        <taxon>Bacillota</taxon>
        <taxon>Clostridia</taxon>
        <taxon>Lachnospirales</taxon>
        <taxon>Lachnospiraceae</taxon>
        <taxon>Anaerobium</taxon>
    </lineage>
</organism>
<dbReference type="InterPro" id="IPR039315">
    <property type="entry name" value="CheW"/>
</dbReference>
<dbReference type="Pfam" id="PF01584">
    <property type="entry name" value="CheW"/>
    <property type="match status" value="1"/>
</dbReference>
<accession>A0A1D3TXD8</accession>
<dbReference type="PANTHER" id="PTHR22617:SF23">
    <property type="entry name" value="CHEMOTAXIS PROTEIN CHEW"/>
    <property type="match status" value="1"/>
</dbReference>
<evidence type="ECO:0000313" key="2">
    <source>
        <dbReference type="EMBL" id="SCP98995.1"/>
    </source>
</evidence>
<dbReference type="GO" id="GO:0006935">
    <property type="term" value="P:chemotaxis"/>
    <property type="evidence" value="ECO:0007669"/>
    <property type="project" value="InterPro"/>
</dbReference>
<dbReference type="SMART" id="SM00260">
    <property type="entry name" value="CheW"/>
    <property type="match status" value="1"/>
</dbReference>
<dbReference type="GO" id="GO:0007165">
    <property type="term" value="P:signal transduction"/>
    <property type="evidence" value="ECO:0007669"/>
    <property type="project" value="InterPro"/>
</dbReference>
<dbReference type="PANTHER" id="PTHR22617">
    <property type="entry name" value="CHEMOTAXIS SENSOR HISTIDINE KINASE-RELATED"/>
    <property type="match status" value="1"/>
</dbReference>
<dbReference type="SUPFAM" id="SSF50341">
    <property type="entry name" value="CheW-like"/>
    <property type="match status" value="1"/>
</dbReference>
<evidence type="ECO:0000313" key="3">
    <source>
        <dbReference type="Proteomes" id="UP000199315"/>
    </source>
</evidence>
<dbReference type="InterPro" id="IPR036061">
    <property type="entry name" value="CheW-like_dom_sf"/>
</dbReference>
<protein>
    <submittedName>
        <fullName evidence="2">Purine-binding chemotaxis protein CheW</fullName>
    </submittedName>
</protein>
<dbReference type="Proteomes" id="UP000199315">
    <property type="component" value="Unassembled WGS sequence"/>
</dbReference>
<dbReference type="OrthoDB" id="9794382at2"/>
<dbReference type="RefSeq" id="WP_091236245.1">
    <property type="nucleotide sequence ID" value="NZ_FMKA01000030.1"/>
</dbReference>
<dbReference type="Gene3D" id="2.30.30.40">
    <property type="entry name" value="SH3 Domains"/>
    <property type="match status" value="1"/>
</dbReference>
<feature type="domain" description="CheW-like" evidence="1">
    <location>
        <begin position="3"/>
        <end position="142"/>
    </location>
</feature>
<reference evidence="2 3" key="1">
    <citation type="submission" date="2016-09" db="EMBL/GenBank/DDBJ databases">
        <authorList>
            <person name="Capua I."/>
            <person name="De Benedictis P."/>
            <person name="Joannis T."/>
            <person name="Lombin L.H."/>
            <person name="Cattoli G."/>
        </authorList>
    </citation>
    <scope>NUCLEOTIDE SEQUENCE [LARGE SCALE GENOMIC DNA]</scope>
    <source>
        <strain evidence="2 3">GluBS11</strain>
    </source>
</reference>
<name>A0A1D3TXD8_9FIRM</name>